<dbReference type="EMBL" id="CP101620">
    <property type="protein sequence ID" value="UTY40348.1"/>
    <property type="molecule type" value="Genomic_DNA"/>
</dbReference>
<dbReference type="Proteomes" id="UP001060112">
    <property type="component" value="Chromosome"/>
</dbReference>
<sequence length="55" mass="6436">MIIKFLTIQSHLKQHTRINNVLAVVLIIILMIIHLYKQEILLSNNLMPMIIIETV</sequence>
<keyword evidence="1" id="KW-0812">Transmembrane</keyword>
<keyword evidence="3" id="KW-1185">Reference proteome</keyword>
<evidence type="ECO:0000313" key="2">
    <source>
        <dbReference type="EMBL" id="UTY40348.1"/>
    </source>
</evidence>
<keyword evidence="1" id="KW-0472">Membrane</keyword>
<protein>
    <submittedName>
        <fullName evidence="2">Uncharacterized protein</fullName>
    </submittedName>
</protein>
<name>A0ABY5I8I4_9FIRM</name>
<dbReference type="RefSeq" id="WP_290141768.1">
    <property type="nucleotide sequence ID" value="NZ_CP101620.1"/>
</dbReference>
<evidence type="ECO:0000313" key="3">
    <source>
        <dbReference type="Proteomes" id="UP001060112"/>
    </source>
</evidence>
<proteinExistence type="predicted"/>
<gene>
    <name evidence="2" type="ORF">NMU03_06080</name>
</gene>
<feature type="transmembrane region" description="Helical" evidence="1">
    <location>
        <begin position="21"/>
        <end position="37"/>
    </location>
</feature>
<organism evidence="2 3">
    <name type="scientific">Allocoprobacillus halotolerans</name>
    <dbReference type="NCBI Taxonomy" id="2944914"/>
    <lineage>
        <taxon>Bacteria</taxon>
        <taxon>Bacillati</taxon>
        <taxon>Bacillota</taxon>
        <taxon>Erysipelotrichia</taxon>
        <taxon>Erysipelotrichales</taxon>
        <taxon>Erysipelotrichaceae</taxon>
        <taxon>Allocoprobacillus</taxon>
    </lineage>
</organism>
<evidence type="ECO:0000256" key="1">
    <source>
        <dbReference type="SAM" id="Phobius"/>
    </source>
</evidence>
<keyword evidence="1" id="KW-1133">Transmembrane helix</keyword>
<accession>A0ABY5I8I4</accession>
<reference evidence="2" key="1">
    <citation type="submission" date="2022-07" db="EMBL/GenBank/DDBJ databases">
        <title>Faecal culturing of patients with breast cancer.</title>
        <authorList>
            <person name="Teng N.M.Y."/>
            <person name="Kiu R."/>
            <person name="Evans R."/>
            <person name="Baker D.J."/>
            <person name="Zenner C."/>
            <person name="Robinson S.D."/>
            <person name="Hall L.J."/>
        </authorList>
    </citation>
    <scope>NUCLEOTIDE SEQUENCE</scope>
    <source>
        <strain evidence="2">LH1062</strain>
    </source>
</reference>